<comment type="similarity">
    <text evidence="9">Belongs to the GSP H family.</text>
</comment>
<dbReference type="RefSeq" id="WP_286660929.1">
    <property type="nucleotide sequence ID" value="NZ_JASZYV010000003.1"/>
</dbReference>
<evidence type="ECO:0000313" key="13">
    <source>
        <dbReference type="EMBL" id="MDM0045821.1"/>
    </source>
</evidence>
<dbReference type="Gene3D" id="3.55.40.10">
    <property type="entry name" value="minor pseudopilin epsh domain"/>
    <property type="match status" value="1"/>
</dbReference>
<feature type="domain" description="General secretion pathway GspH" evidence="12">
    <location>
        <begin position="61"/>
        <end position="178"/>
    </location>
</feature>
<evidence type="ECO:0000256" key="4">
    <source>
        <dbReference type="ARBA" id="ARBA00022481"/>
    </source>
</evidence>
<keyword evidence="6 11" id="KW-0812">Transmembrane</keyword>
<evidence type="ECO:0000256" key="10">
    <source>
        <dbReference type="ARBA" id="ARBA00030775"/>
    </source>
</evidence>
<keyword evidence="7 11" id="KW-1133">Transmembrane helix</keyword>
<evidence type="ECO:0000256" key="6">
    <source>
        <dbReference type="ARBA" id="ARBA00022692"/>
    </source>
</evidence>
<comment type="subcellular location">
    <subcellularLocation>
        <location evidence="1">Cell inner membrane</location>
        <topology evidence="1">Single-pass membrane protein</topology>
    </subcellularLocation>
</comment>
<accession>A0ABT7NCZ1</accession>
<evidence type="ECO:0000256" key="8">
    <source>
        <dbReference type="ARBA" id="ARBA00023136"/>
    </source>
</evidence>
<keyword evidence="5" id="KW-0997">Cell inner membrane</keyword>
<keyword evidence="8 11" id="KW-0472">Membrane</keyword>
<evidence type="ECO:0000256" key="7">
    <source>
        <dbReference type="ARBA" id="ARBA00022989"/>
    </source>
</evidence>
<evidence type="ECO:0000256" key="11">
    <source>
        <dbReference type="SAM" id="Phobius"/>
    </source>
</evidence>
<dbReference type="Pfam" id="PF12019">
    <property type="entry name" value="GspH"/>
    <property type="match status" value="1"/>
</dbReference>
<keyword evidence="14" id="KW-1185">Reference proteome</keyword>
<gene>
    <name evidence="13" type="ORF">QTH91_15140</name>
</gene>
<evidence type="ECO:0000256" key="9">
    <source>
        <dbReference type="ARBA" id="ARBA00025772"/>
    </source>
</evidence>
<evidence type="ECO:0000259" key="12">
    <source>
        <dbReference type="Pfam" id="PF12019"/>
    </source>
</evidence>
<reference evidence="13" key="1">
    <citation type="submission" date="2023-06" db="EMBL/GenBank/DDBJ databases">
        <authorList>
            <person name="Jiang Y."/>
            <person name="Liu Q."/>
        </authorList>
    </citation>
    <scope>NUCLEOTIDE SEQUENCE</scope>
    <source>
        <strain evidence="13">CGMCC 1.12089</strain>
    </source>
</reference>
<proteinExistence type="inferred from homology"/>
<protein>
    <recommendedName>
        <fullName evidence="2">Type II secretion system protein H</fullName>
    </recommendedName>
    <alternativeName>
        <fullName evidence="10">General secretion pathway protein H</fullName>
    </alternativeName>
</protein>
<evidence type="ECO:0000256" key="2">
    <source>
        <dbReference type="ARBA" id="ARBA00021549"/>
    </source>
</evidence>
<dbReference type="InterPro" id="IPR012902">
    <property type="entry name" value="N_methyl_site"/>
</dbReference>
<dbReference type="SUPFAM" id="SSF54523">
    <property type="entry name" value="Pili subunits"/>
    <property type="match status" value="1"/>
</dbReference>
<dbReference type="Proteomes" id="UP001174908">
    <property type="component" value="Unassembled WGS sequence"/>
</dbReference>
<keyword evidence="4" id="KW-0488">Methylation</keyword>
<name>A0ABT7NCZ1_9BURK</name>
<dbReference type="EMBL" id="JASZYV010000003">
    <property type="protein sequence ID" value="MDM0045821.1"/>
    <property type="molecule type" value="Genomic_DNA"/>
</dbReference>
<organism evidence="13 14">
    <name type="scientific">Variovorax dokdonensis</name>
    <dbReference type="NCBI Taxonomy" id="344883"/>
    <lineage>
        <taxon>Bacteria</taxon>
        <taxon>Pseudomonadati</taxon>
        <taxon>Pseudomonadota</taxon>
        <taxon>Betaproteobacteria</taxon>
        <taxon>Burkholderiales</taxon>
        <taxon>Comamonadaceae</taxon>
        <taxon>Variovorax</taxon>
    </lineage>
</organism>
<feature type="transmembrane region" description="Helical" evidence="11">
    <location>
        <begin position="21"/>
        <end position="42"/>
    </location>
</feature>
<keyword evidence="3" id="KW-1003">Cell membrane</keyword>
<comment type="caution">
    <text evidence="13">The sequence shown here is derived from an EMBL/GenBank/DDBJ whole genome shotgun (WGS) entry which is preliminary data.</text>
</comment>
<dbReference type="InterPro" id="IPR022346">
    <property type="entry name" value="T2SS_GspH"/>
</dbReference>
<sequence length="191" mass="20179">MGSDACAAGCRSAPRQRCTRGLVLLELLVAIAILAVMAAWAAPSFAALTERMRVRAATFALRDSLYLARAEAIKRGGRVLLARLPSLGDCDSSADGAGQWRCGWAIFADANGDGAVSANDELLFSTAGQDSVNVAQTSSRERLQLDARGQFGLIGVGFNLQSRFDKEIVSAICISAGGRIQTWIGEERCPG</sequence>
<evidence type="ECO:0000256" key="5">
    <source>
        <dbReference type="ARBA" id="ARBA00022519"/>
    </source>
</evidence>
<evidence type="ECO:0000313" key="14">
    <source>
        <dbReference type="Proteomes" id="UP001174908"/>
    </source>
</evidence>
<dbReference type="NCBIfam" id="TIGR02532">
    <property type="entry name" value="IV_pilin_GFxxxE"/>
    <property type="match status" value="1"/>
</dbReference>
<dbReference type="InterPro" id="IPR045584">
    <property type="entry name" value="Pilin-like"/>
</dbReference>
<evidence type="ECO:0000256" key="1">
    <source>
        <dbReference type="ARBA" id="ARBA00004377"/>
    </source>
</evidence>
<evidence type="ECO:0000256" key="3">
    <source>
        <dbReference type="ARBA" id="ARBA00022475"/>
    </source>
</evidence>